<dbReference type="PANTHER" id="PTHR47074:SF11">
    <property type="entry name" value="REVERSE TRANSCRIPTASE-LIKE PROTEIN"/>
    <property type="match status" value="1"/>
</dbReference>
<dbReference type="GO" id="GO:0004523">
    <property type="term" value="F:RNA-DNA hybrid ribonuclease activity"/>
    <property type="evidence" value="ECO:0007669"/>
    <property type="project" value="InterPro"/>
</dbReference>
<reference evidence="2" key="2">
    <citation type="submission" date="2023-06" db="EMBL/GenBank/DDBJ databases">
        <authorList>
            <person name="Swenson N.G."/>
            <person name="Wegrzyn J.L."/>
            <person name="Mcevoy S.L."/>
        </authorList>
    </citation>
    <scope>NUCLEOTIDE SEQUENCE</scope>
    <source>
        <strain evidence="2">NS2018</strain>
        <tissue evidence="2">Leaf</tissue>
    </source>
</reference>
<dbReference type="GO" id="GO:0003676">
    <property type="term" value="F:nucleic acid binding"/>
    <property type="evidence" value="ECO:0007669"/>
    <property type="project" value="InterPro"/>
</dbReference>
<dbReference type="Gene3D" id="3.30.420.10">
    <property type="entry name" value="Ribonuclease H-like superfamily/Ribonuclease H"/>
    <property type="match status" value="1"/>
</dbReference>
<protein>
    <recommendedName>
        <fullName evidence="1">RNase H type-1 domain-containing protein</fullName>
    </recommendedName>
</protein>
<accession>A0AA39T0S8</accession>
<dbReference type="InterPro" id="IPR044730">
    <property type="entry name" value="RNase_H-like_dom_plant"/>
</dbReference>
<dbReference type="SUPFAM" id="SSF53098">
    <property type="entry name" value="Ribonuclease H-like"/>
    <property type="match status" value="1"/>
</dbReference>
<dbReference type="PANTHER" id="PTHR47074">
    <property type="entry name" value="BNAC02G40300D PROTEIN"/>
    <property type="match status" value="1"/>
</dbReference>
<proteinExistence type="predicted"/>
<comment type="caution">
    <text evidence="2">The sequence shown here is derived from an EMBL/GenBank/DDBJ whole genome shotgun (WGS) entry which is preliminary data.</text>
</comment>
<dbReference type="AlphaFoldDB" id="A0AA39T0S8"/>
<dbReference type="Pfam" id="PF13456">
    <property type="entry name" value="RVT_3"/>
    <property type="match status" value="1"/>
</dbReference>
<reference evidence="2" key="1">
    <citation type="journal article" date="2022" name="Plant J.">
        <title>Strategies of tolerance reflected in two North American maple genomes.</title>
        <authorList>
            <person name="McEvoy S.L."/>
            <person name="Sezen U.U."/>
            <person name="Trouern-Trend A."/>
            <person name="McMahon S.M."/>
            <person name="Schaberg P.G."/>
            <person name="Yang J."/>
            <person name="Wegrzyn J.L."/>
            <person name="Swenson N.G."/>
        </authorList>
    </citation>
    <scope>NUCLEOTIDE SEQUENCE</scope>
    <source>
        <strain evidence="2">NS2018</strain>
    </source>
</reference>
<name>A0AA39T0S8_ACESA</name>
<dbReference type="Proteomes" id="UP001168877">
    <property type="component" value="Unassembled WGS sequence"/>
</dbReference>
<evidence type="ECO:0000313" key="3">
    <source>
        <dbReference type="Proteomes" id="UP001168877"/>
    </source>
</evidence>
<dbReference type="InterPro" id="IPR052929">
    <property type="entry name" value="RNase_H-like_EbsB-rel"/>
</dbReference>
<organism evidence="2 3">
    <name type="scientific">Acer saccharum</name>
    <name type="common">Sugar maple</name>
    <dbReference type="NCBI Taxonomy" id="4024"/>
    <lineage>
        <taxon>Eukaryota</taxon>
        <taxon>Viridiplantae</taxon>
        <taxon>Streptophyta</taxon>
        <taxon>Embryophyta</taxon>
        <taxon>Tracheophyta</taxon>
        <taxon>Spermatophyta</taxon>
        <taxon>Magnoliopsida</taxon>
        <taxon>eudicotyledons</taxon>
        <taxon>Gunneridae</taxon>
        <taxon>Pentapetalae</taxon>
        <taxon>rosids</taxon>
        <taxon>malvids</taxon>
        <taxon>Sapindales</taxon>
        <taxon>Sapindaceae</taxon>
        <taxon>Hippocastanoideae</taxon>
        <taxon>Acereae</taxon>
        <taxon>Acer</taxon>
    </lineage>
</organism>
<dbReference type="InterPro" id="IPR012337">
    <property type="entry name" value="RNaseH-like_sf"/>
</dbReference>
<dbReference type="InterPro" id="IPR002156">
    <property type="entry name" value="RNaseH_domain"/>
</dbReference>
<dbReference type="CDD" id="cd06222">
    <property type="entry name" value="RNase_H_like"/>
    <property type="match status" value="1"/>
</dbReference>
<feature type="domain" description="RNase H type-1" evidence="1">
    <location>
        <begin position="25"/>
        <end position="147"/>
    </location>
</feature>
<evidence type="ECO:0000259" key="1">
    <source>
        <dbReference type="Pfam" id="PF13456"/>
    </source>
</evidence>
<keyword evidence="3" id="KW-1185">Reference proteome</keyword>
<dbReference type="InterPro" id="IPR036397">
    <property type="entry name" value="RNaseH_sf"/>
</dbReference>
<evidence type="ECO:0000313" key="2">
    <source>
        <dbReference type="EMBL" id="KAK0599705.1"/>
    </source>
</evidence>
<dbReference type="EMBL" id="JAUESC010000003">
    <property type="protein sequence ID" value="KAK0599705.1"/>
    <property type="molecule type" value="Genomic_DNA"/>
</dbReference>
<gene>
    <name evidence="2" type="ORF">LWI29_007836</name>
</gene>
<sequence length="174" mass="19030">MNGSVLRETQIHRWRPPEQGFWKVNSDATTCLKVPSSGLGIIIRSADRSVCVAAAYNSKATFLPIVAEAMTVRRGIFLAIELGLVPFLIESNCFQVVQMIRYGDSFNGDVGPIISNVVLSLKSLPRCSIGFVPRAGNAVAHSLAKLAISFNVDRCWLDSFPPYVERSVLLDAAF</sequence>